<evidence type="ECO:0008006" key="10">
    <source>
        <dbReference type="Google" id="ProtNLM"/>
    </source>
</evidence>
<dbReference type="Proteomes" id="UP001445076">
    <property type="component" value="Unassembled WGS sequence"/>
</dbReference>
<feature type="transmembrane region" description="Helical" evidence="7">
    <location>
        <begin position="83"/>
        <end position="109"/>
    </location>
</feature>
<dbReference type="PANTHER" id="PTHR10361">
    <property type="entry name" value="SODIUM-BILE ACID COTRANSPORTER"/>
    <property type="match status" value="1"/>
</dbReference>
<feature type="transmembrane region" description="Helical" evidence="7">
    <location>
        <begin position="150"/>
        <end position="172"/>
    </location>
</feature>
<reference evidence="8 9" key="1">
    <citation type="journal article" date="2024" name="BMC Genomics">
        <title>Genome assembly of redclaw crayfish (Cherax quadricarinatus) provides insights into its immune adaptation and hypoxia tolerance.</title>
        <authorList>
            <person name="Liu Z."/>
            <person name="Zheng J."/>
            <person name="Li H."/>
            <person name="Fang K."/>
            <person name="Wang S."/>
            <person name="He J."/>
            <person name="Zhou D."/>
            <person name="Weng S."/>
            <person name="Chi M."/>
            <person name="Gu Z."/>
            <person name="He J."/>
            <person name="Li F."/>
            <person name="Wang M."/>
        </authorList>
    </citation>
    <scope>NUCLEOTIDE SEQUENCE [LARGE SCALE GENOMIC DNA]</scope>
    <source>
        <strain evidence="8">ZL_2023a</strain>
    </source>
</reference>
<dbReference type="InterPro" id="IPR038770">
    <property type="entry name" value="Na+/solute_symporter_sf"/>
</dbReference>
<comment type="subcellular location">
    <subcellularLocation>
        <location evidence="1">Membrane</location>
        <topology evidence="1">Multi-pass membrane protein</topology>
    </subcellularLocation>
</comment>
<feature type="transmembrane region" description="Helical" evidence="7">
    <location>
        <begin position="248"/>
        <end position="270"/>
    </location>
</feature>
<evidence type="ECO:0000256" key="6">
    <source>
        <dbReference type="ARBA" id="ARBA00023136"/>
    </source>
</evidence>
<dbReference type="InterPro" id="IPR004710">
    <property type="entry name" value="Bilac:Na_transpt"/>
</dbReference>
<feature type="non-terminal residue" evidence="8">
    <location>
        <position position="1"/>
    </location>
</feature>
<evidence type="ECO:0000313" key="8">
    <source>
        <dbReference type="EMBL" id="KAK8726833.1"/>
    </source>
</evidence>
<feature type="transmembrane region" description="Helical" evidence="7">
    <location>
        <begin position="121"/>
        <end position="143"/>
    </location>
</feature>
<dbReference type="GO" id="GO:0008508">
    <property type="term" value="F:bile acid:sodium symporter activity"/>
    <property type="evidence" value="ECO:0007669"/>
    <property type="project" value="TreeGrafter"/>
</dbReference>
<dbReference type="Pfam" id="PF01758">
    <property type="entry name" value="SBF"/>
    <property type="match status" value="1"/>
</dbReference>
<keyword evidence="6 7" id="KW-0472">Membrane</keyword>
<gene>
    <name evidence="8" type="ORF">OTU49_010081</name>
</gene>
<organism evidence="8 9">
    <name type="scientific">Cherax quadricarinatus</name>
    <name type="common">Australian red claw crayfish</name>
    <dbReference type="NCBI Taxonomy" id="27406"/>
    <lineage>
        <taxon>Eukaryota</taxon>
        <taxon>Metazoa</taxon>
        <taxon>Ecdysozoa</taxon>
        <taxon>Arthropoda</taxon>
        <taxon>Crustacea</taxon>
        <taxon>Multicrustacea</taxon>
        <taxon>Malacostraca</taxon>
        <taxon>Eumalacostraca</taxon>
        <taxon>Eucarida</taxon>
        <taxon>Decapoda</taxon>
        <taxon>Pleocyemata</taxon>
        <taxon>Astacidea</taxon>
        <taxon>Parastacoidea</taxon>
        <taxon>Parastacidae</taxon>
        <taxon>Cherax</taxon>
    </lineage>
</organism>
<evidence type="ECO:0000313" key="9">
    <source>
        <dbReference type="Proteomes" id="UP001445076"/>
    </source>
</evidence>
<dbReference type="InterPro" id="IPR002657">
    <property type="entry name" value="BilAc:Na_symport/Acr3"/>
</dbReference>
<sequence length="406" mass="45038">VQDKTSSSVMEAARMSTSAPFLKWLLMEDAEEPGHNHLEQVRSSTSSPDLMSLLMGETEVSTYNLTNMDNSTIPVEAQWRITLYLTSTIVLTCNTIFLMLGMGSAINWLEMWTHLRRPVGAVIGMVGQFVVLPAMGFLFAVLFKMRPYEVLGVLVISCSPGGSLSNFITYWADGDLALSIVMTACSSLLAFVGMPFNLWMYSRYWLNEDDEDNIVVPFRNIIMSLAFITLPVVVGMIIRHFSERAAGIITKVASMLGWLGVLIIFVIWVILYGRSFVIATPLIYAAAFLLPITGFTLAYAIAKLTCRSHKVCRTIGIETGCQNMPVALSVISLSFPEHKTRAQIVIFPTLYGLILILEVFLGIFSFKMYMKRCSSQDQPDVDVSMTYTAKTEKGTAAEKQLAIVTS</sequence>
<feature type="transmembrane region" description="Helical" evidence="7">
    <location>
        <begin position="178"/>
        <end position="200"/>
    </location>
</feature>
<dbReference type="EMBL" id="JARKIK010000078">
    <property type="protein sequence ID" value="KAK8726833.1"/>
    <property type="molecule type" value="Genomic_DNA"/>
</dbReference>
<feature type="transmembrane region" description="Helical" evidence="7">
    <location>
        <begin position="344"/>
        <end position="366"/>
    </location>
</feature>
<keyword evidence="9" id="KW-1185">Reference proteome</keyword>
<dbReference type="PANTHER" id="PTHR10361:SF28">
    <property type="entry name" value="P3 PROTEIN-RELATED"/>
    <property type="match status" value="1"/>
</dbReference>
<evidence type="ECO:0000256" key="5">
    <source>
        <dbReference type="ARBA" id="ARBA00022989"/>
    </source>
</evidence>
<evidence type="ECO:0000256" key="2">
    <source>
        <dbReference type="ARBA" id="ARBA00006528"/>
    </source>
</evidence>
<keyword evidence="4" id="KW-0769">Symport</keyword>
<protein>
    <recommendedName>
        <fullName evidence="10">Ileal sodium/bile acid cotransporter</fullName>
    </recommendedName>
</protein>
<evidence type="ECO:0000256" key="3">
    <source>
        <dbReference type="ARBA" id="ARBA00022692"/>
    </source>
</evidence>
<evidence type="ECO:0000256" key="7">
    <source>
        <dbReference type="SAM" id="Phobius"/>
    </source>
</evidence>
<comment type="similarity">
    <text evidence="2">Belongs to the bile acid:sodium symporter (BASS) (TC 2.A.28) family.</text>
</comment>
<proteinExistence type="inferred from homology"/>
<keyword evidence="5 7" id="KW-1133">Transmembrane helix</keyword>
<evidence type="ECO:0000256" key="4">
    <source>
        <dbReference type="ARBA" id="ARBA00022847"/>
    </source>
</evidence>
<accession>A0AAW0WGR9</accession>
<feature type="transmembrane region" description="Helical" evidence="7">
    <location>
        <begin position="282"/>
        <end position="301"/>
    </location>
</feature>
<name>A0AAW0WGR9_CHEQU</name>
<keyword evidence="4" id="KW-0813">Transport</keyword>
<dbReference type="Gene3D" id="1.20.1530.20">
    <property type="match status" value="1"/>
</dbReference>
<keyword evidence="3 7" id="KW-0812">Transmembrane</keyword>
<dbReference type="GO" id="GO:0016020">
    <property type="term" value="C:membrane"/>
    <property type="evidence" value="ECO:0007669"/>
    <property type="project" value="UniProtKB-SubCell"/>
</dbReference>
<evidence type="ECO:0000256" key="1">
    <source>
        <dbReference type="ARBA" id="ARBA00004141"/>
    </source>
</evidence>
<comment type="caution">
    <text evidence="8">The sequence shown here is derived from an EMBL/GenBank/DDBJ whole genome shotgun (WGS) entry which is preliminary data.</text>
</comment>
<dbReference type="AlphaFoldDB" id="A0AAW0WGR9"/>
<feature type="transmembrane region" description="Helical" evidence="7">
    <location>
        <begin position="221"/>
        <end position="242"/>
    </location>
</feature>